<proteinExistence type="predicted"/>
<name>M5FVU9_DACPD</name>
<dbReference type="Proteomes" id="UP000030653">
    <property type="component" value="Unassembled WGS sequence"/>
</dbReference>
<organism evidence="2 3">
    <name type="scientific">Dacryopinax primogenitus (strain DJM 731)</name>
    <name type="common">Brown rot fungus</name>
    <dbReference type="NCBI Taxonomy" id="1858805"/>
    <lineage>
        <taxon>Eukaryota</taxon>
        <taxon>Fungi</taxon>
        <taxon>Dikarya</taxon>
        <taxon>Basidiomycota</taxon>
        <taxon>Agaricomycotina</taxon>
        <taxon>Dacrymycetes</taxon>
        <taxon>Dacrymycetales</taxon>
        <taxon>Dacrymycetaceae</taxon>
        <taxon>Dacryopinax</taxon>
    </lineage>
</organism>
<evidence type="ECO:0000313" key="3">
    <source>
        <dbReference type="Proteomes" id="UP000030653"/>
    </source>
</evidence>
<reference evidence="2 3" key="1">
    <citation type="journal article" date="2012" name="Science">
        <title>The Paleozoic origin of enzymatic lignin decomposition reconstructed from 31 fungal genomes.</title>
        <authorList>
            <person name="Floudas D."/>
            <person name="Binder M."/>
            <person name="Riley R."/>
            <person name="Barry K."/>
            <person name="Blanchette R.A."/>
            <person name="Henrissat B."/>
            <person name="Martinez A.T."/>
            <person name="Otillar R."/>
            <person name="Spatafora J.W."/>
            <person name="Yadav J.S."/>
            <person name="Aerts A."/>
            <person name="Benoit I."/>
            <person name="Boyd A."/>
            <person name="Carlson A."/>
            <person name="Copeland A."/>
            <person name="Coutinho P.M."/>
            <person name="de Vries R.P."/>
            <person name="Ferreira P."/>
            <person name="Findley K."/>
            <person name="Foster B."/>
            <person name="Gaskell J."/>
            <person name="Glotzer D."/>
            <person name="Gorecki P."/>
            <person name="Heitman J."/>
            <person name="Hesse C."/>
            <person name="Hori C."/>
            <person name="Igarashi K."/>
            <person name="Jurgens J.A."/>
            <person name="Kallen N."/>
            <person name="Kersten P."/>
            <person name="Kohler A."/>
            <person name="Kuees U."/>
            <person name="Kumar T.K.A."/>
            <person name="Kuo A."/>
            <person name="LaButti K."/>
            <person name="Larrondo L.F."/>
            <person name="Lindquist E."/>
            <person name="Ling A."/>
            <person name="Lombard V."/>
            <person name="Lucas S."/>
            <person name="Lundell T."/>
            <person name="Martin R."/>
            <person name="McLaughlin D.J."/>
            <person name="Morgenstern I."/>
            <person name="Morin E."/>
            <person name="Murat C."/>
            <person name="Nagy L.G."/>
            <person name="Nolan M."/>
            <person name="Ohm R.A."/>
            <person name="Patyshakuliyeva A."/>
            <person name="Rokas A."/>
            <person name="Ruiz-Duenas F.J."/>
            <person name="Sabat G."/>
            <person name="Salamov A."/>
            <person name="Samejima M."/>
            <person name="Schmutz J."/>
            <person name="Slot J.C."/>
            <person name="St John F."/>
            <person name="Stenlid J."/>
            <person name="Sun H."/>
            <person name="Sun S."/>
            <person name="Syed K."/>
            <person name="Tsang A."/>
            <person name="Wiebenga A."/>
            <person name="Young D."/>
            <person name="Pisabarro A."/>
            <person name="Eastwood D.C."/>
            <person name="Martin F."/>
            <person name="Cullen D."/>
            <person name="Grigoriev I.V."/>
            <person name="Hibbett D.S."/>
        </authorList>
    </citation>
    <scope>NUCLEOTIDE SEQUENCE [LARGE SCALE GENOMIC DNA]</scope>
    <source>
        <strain evidence="2 3">DJM-731 SS1</strain>
    </source>
</reference>
<dbReference type="EMBL" id="JH795867">
    <property type="protein sequence ID" value="EJU00484.1"/>
    <property type="molecule type" value="Genomic_DNA"/>
</dbReference>
<protein>
    <submittedName>
        <fullName evidence="2">Uncharacterized protein</fullName>
    </submittedName>
</protein>
<gene>
    <name evidence="2" type="ORF">DACRYDRAFT_109203</name>
</gene>
<keyword evidence="3" id="KW-1185">Reference proteome</keyword>
<accession>M5FVU9</accession>
<dbReference type="HOGENOM" id="CLU_428277_0_0_1"/>
<dbReference type="RefSeq" id="XP_040627381.1">
    <property type="nucleotide sequence ID" value="XM_040768837.1"/>
</dbReference>
<dbReference type="Gene3D" id="3.30.830.10">
    <property type="entry name" value="Metalloenzyme, LuxS/M16 peptidase-like"/>
    <property type="match status" value="1"/>
</dbReference>
<dbReference type="AlphaFoldDB" id="M5FVU9"/>
<evidence type="ECO:0000313" key="2">
    <source>
        <dbReference type="EMBL" id="EJU00484.1"/>
    </source>
</evidence>
<evidence type="ECO:0000256" key="1">
    <source>
        <dbReference type="SAM" id="MobiDB-lite"/>
    </source>
</evidence>
<sequence length="639" mass="70744">MSCSPASFQTLPNGVQLTIGPPSEIYDSKFTLVKAVVPFGVNSVEEIPCIGREAAHCLEHLLLNGVMEDGLTLTEVLFKKFGASINGSVNGYYTTFEMQIPPACVSSVLKTFANRVETFAASVTTPAILQVLDEIDGEYLTDQPTLDTPHDIIAGFGRKLPRHGLGEPLRTRWMSADHSVQESALRALVQLSSHQYRPHSMIVAFSKDQSGLIDVQTAVGSFVLLSLEDVPIVLSQPQTSERRLAGIDVSMAMLPQPCDTHCAIEIQYYLPDFKGRANPSSIHKLLHLFTASLRTKMRRYQVHVTVDLADTCYPGPPALAFKGQARRFFEGLNHLPSMVDSVARELQQGNVICSCMDPGYRRRKASEPETLRVTLDRLFMGERNAQTQSCPFDVMTGPKIQALLTGIHPKAAFIIVATMDDFSCLNQMGIIQGQHCSQPYSLLLALSGPTIPCSLARAGNKRRLQDVPEPQLEQAGPKRRRANSRTIASTQSPEELPIDVRKLFHVPVSPSEGKLTLPRASRHSPVSNSGYNPLVPVTNLDTFSLRADMEADGMKGFKDGLGCIWSFKFAALSAFKPGDIRQKLQKMLTLIQDTEEEAWRYLLVVFQDWHKMDVDPTFLPTARQVLVEMLQQTLGQRDL</sequence>
<dbReference type="GeneID" id="63683899"/>
<feature type="region of interest" description="Disordered" evidence="1">
    <location>
        <begin position="462"/>
        <end position="492"/>
    </location>
</feature>